<dbReference type="Pfam" id="PF13302">
    <property type="entry name" value="Acetyltransf_3"/>
    <property type="match status" value="1"/>
</dbReference>
<dbReference type="PANTHER" id="PTHR43792">
    <property type="entry name" value="GNAT FAMILY, PUTATIVE (AFU_ORTHOLOGUE AFUA_3G00765)-RELATED-RELATED"/>
    <property type="match status" value="1"/>
</dbReference>
<dbReference type="OrthoDB" id="893030at2"/>
<name>A0A2S6HLG3_9FIRM</name>
<keyword evidence="3" id="KW-1185">Reference proteome</keyword>
<dbReference type="InterPro" id="IPR000182">
    <property type="entry name" value="GNAT_dom"/>
</dbReference>
<dbReference type="PROSITE" id="PS51186">
    <property type="entry name" value="GNAT"/>
    <property type="match status" value="1"/>
</dbReference>
<dbReference type="Proteomes" id="UP000237749">
    <property type="component" value="Unassembled WGS sequence"/>
</dbReference>
<dbReference type="EMBL" id="PTJA01000015">
    <property type="protein sequence ID" value="PPK78335.1"/>
    <property type="molecule type" value="Genomic_DNA"/>
</dbReference>
<proteinExistence type="predicted"/>
<dbReference type="InterPro" id="IPR016181">
    <property type="entry name" value="Acyl_CoA_acyltransferase"/>
</dbReference>
<gene>
    <name evidence="2" type="ORF">BXY41_1159</name>
</gene>
<dbReference type="Gene3D" id="3.40.630.30">
    <property type="match status" value="1"/>
</dbReference>
<keyword evidence="2" id="KW-0808">Transferase</keyword>
<feature type="domain" description="N-acetyltransferase" evidence="1">
    <location>
        <begin position="86"/>
        <end position="250"/>
    </location>
</feature>
<dbReference type="GO" id="GO:0016747">
    <property type="term" value="F:acyltransferase activity, transferring groups other than amino-acyl groups"/>
    <property type="evidence" value="ECO:0007669"/>
    <property type="project" value="InterPro"/>
</dbReference>
<protein>
    <submittedName>
        <fullName evidence="2">RimJ/RimL family protein N-acetyltransferase</fullName>
    </submittedName>
</protein>
<dbReference type="AlphaFoldDB" id="A0A2S6HLG3"/>
<comment type="caution">
    <text evidence="2">The sequence shown here is derived from an EMBL/GenBank/DDBJ whole genome shotgun (WGS) entry which is preliminary data.</text>
</comment>
<organism evidence="2 3">
    <name type="scientific">Lacrimispora xylanisolvens</name>
    <dbReference type="NCBI Taxonomy" id="384636"/>
    <lineage>
        <taxon>Bacteria</taxon>
        <taxon>Bacillati</taxon>
        <taxon>Bacillota</taxon>
        <taxon>Clostridia</taxon>
        <taxon>Lachnospirales</taxon>
        <taxon>Lachnospiraceae</taxon>
        <taxon>Lacrimispora</taxon>
    </lineage>
</organism>
<accession>A0A2S6HLG3</accession>
<sequence>MVWEREITIEGKNFQVTISDEYEALRSALAEGRAVIGLWDRNRTDQCLSPASYLVESYEDVTSELMERVVRRKEGMPWNITDTRRLLIREFVTADADEILKEPDGGENGALFYDRNTLQSYIRQQYGFYEYGIWALYDREIKTIVGKAGLFNFDPGENEELNSLMKKNDTPLELGYHIFTPYRRQGYAKEACQAILTYAASSSLTEKIYARVLEENRASVSLLKSLGFQLTARTHSGSASPQCLYEWNCL</sequence>
<reference evidence="2 3" key="1">
    <citation type="submission" date="2018-02" db="EMBL/GenBank/DDBJ databases">
        <title>Genomic Encyclopedia of Archaeal and Bacterial Type Strains, Phase II (KMG-II): from individual species to whole genera.</title>
        <authorList>
            <person name="Goeker M."/>
        </authorList>
    </citation>
    <scope>NUCLEOTIDE SEQUENCE [LARGE SCALE GENOMIC DNA]</scope>
    <source>
        <strain evidence="2 3">DSM 3808</strain>
    </source>
</reference>
<dbReference type="InterPro" id="IPR051531">
    <property type="entry name" value="N-acetyltransferase"/>
</dbReference>
<evidence type="ECO:0000259" key="1">
    <source>
        <dbReference type="PROSITE" id="PS51186"/>
    </source>
</evidence>
<dbReference type="RefSeq" id="WP_104439078.1">
    <property type="nucleotide sequence ID" value="NZ_PTJA01000015.1"/>
</dbReference>
<dbReference type="PANTHER" id="PTHR43792:SF1">
    <property type="entry name" value="N-ACETYLTRANSFERASE DOMAIN-CONTAINING PROTEIN"/>
    <property type="match status" value="1"/>
</dbReference>
<dbReference type="SUPFAM" id="SSF55729">
    <property type="entry name" value="Acyl-CoA N-acyltransferases (Nat)"/>
    <property type="match status" value="1"/>
</dbReference>
<evidence type="ECO:0000313" key="3">
    <source>
        <dbReference type="Proteomes" id="UP000237749"/>
    </source>
</evidence>
<evidence type="ECO:0000313" key="2">
    <source>
        <dbReference type="EMBL" id="PPK78335.1"/>
    </source>
</evidence>